<evidence type="ECO:0000313" key="1">
    <source>
        <dbReference type="EMBL" id="MBH1652228.1"/>
    </source>
</evidence>
<dbReference type="RefSeq" id="WP_154262336.1">
    <property type="nucleotide sequence ID" value="NZ_CP040438.1"/>
</dbReference>
<name>A0A6B8J264_STEMA</name>
<evidence type="ECO:0000313" key="2">
    <source>
        <dbReference type="Proteomes" id="UP000625930"/>
    </source>
</evidence>
<sequence>MRWPWSAAPIPRLDDAQADVLLQDLLSRDATRINDAARTVARLFSASSLDALVAHVDTIERSCQGIALGGMLISNQAHLKAALQRLRYWQAREGCLCALYPSYVFFSPEPLLQQGHVQLRARGEAEDGWGECYRLTCTCCAQQWSATEREYHYTWWEWKPEPALQTP</sequence>
<dbReference type="EMBL" id="JADUNP010000013">
    <property type="protein sequence ID" value="MBH1652228.1"/>
    <property type="molecule type" value="Genomic_DNA"/>
</dbReference>
<organism evidence="1 2">
    <name type="scientific">Stenotrophomonas maltophilia</name>
    <name type="common">Pseudomonas maltophilia</name>
    <name type="synonym">Xanthomonas maltophilia</name>
    <dbReference type="NCBI Taxonomy" id="40324"/>
    <lineage>
        <taxon>Bacteria</taxon>
        <taxon>Pseudomonadati</taxon>
        <taxon>Pseudomonadota</taxon>
        <taxon>Gammaproteobacteria</taxon>
        <taxon>Lysobacterales</taxon>
        <taxon>Lysobacteraceae</taxon>
        <taxon>Stenotrophomonas</taxon>
        <taxon>Stenotrophomonas maltophilia group</taxon>
    </lineage>
</organism>
<reference evidence="1" key="1">
    <citation type="submission" date="2020-11" db="EMBL/GenBank/DDBJ databases">
        <title>Enhanced detection system for hospital associated transmission using whole genome sequencing surveillance.</title>
        <authorList>
            <person name="Harrison L.H."/>
            <person name="Van Tyne D."/>
            <person name="Marsh J.W."/>
            <person name="Griffith M.P."/>
            <person name="Snyder D.J."/>
            <person name="Cooper V.S."/>
            <person name="Mustapha M."/>
        </authorList>
    </citation>
    <scope>NUCLEOTIDE SEQUENCE</scope>
    <source>
        <strain evidence="1">STEN00091</strain>
    </source>
</reference>
<comment type="caution">
    <text evidence="1">The sequence shown here is derived from an EMBL/GenBank/DDBJ whole genome shotgun (WGS) entry which is preliminary data.</text>
</comment>
<proteinExistence type="predicted"/>
<accession>A0A6B8J264</accession>
<dbReference type="Proteomes" id="UP000625930">
    <property type="component" value="Unassembled WGS sequence"/>
</dbReference>
<gene>
    <name evidence="1" type="ORF">I5U67_08600</name>
</gene>
<dbReference type="AlphaFoldDB" id="A0A6B8J264"/>
<protein>
    <submittedName>
        <fullName evidence="1">Uncharacterized protein</fullName>
    </submittedName>
</protein>